<proteinExistence type="predicted"/>
<name>A0ABQ9YK75_9EUKA</name>
<dbReference type="Proteomes" id="UP001281761">
    <property type="component" value="Unassembled WGS sequence"/>
</dbReference>
<accession>A0ABQ9YK75</accession>
<sequence>MGFVAKAFTSTASVMVYGRGAMAVVFGPVVGVTPKPVLNPPPPKLLPKLVVAAGAPAPRSFAPCFRENFGRMSDPIDETKSSSVSPAMPVEWLFVRRGFGICEWRDR</sequence>
<dbReference type="EMBL" id="JARBJD010000003">
    <property type="protein sequence ID" value="KAK2964149.1"/>
    <property type="molecule type" value="Genomic_DNA"/>
</dbReference>
<comment type="caution">
    <text evidence="1">The sequence shown here is derived from an EMBL/GenBank/DDBJ whole genome shotgun (WGS) entry which is preliminary data.</text>
</comment>
<organism evidence="1 2">
    <name type="scientific">Blattamonas nauphoetae</name>
    <dbReference type="NCBI Taxonomy" id="2049346"/>
    <lineage>
        <taxon>Eukaryota</taxon>
        <taxon>Metamonada</taxon>
        <taxon>Preaxostyla</taxon>
        <taxon>Oxymonadida</taxon>
        <taxon>Blattamonas</taxon>
    </lineage>
</organism>
<gene>
    <name evidence="1" type="ORF">BLNAU_680</name>
</gene>
<protein>
    <submittedName>
        <fullName evidence="1">Uncharacterized protein</fullName>
    </submittedName>
</protein>
<evidence type="ECO:0000313" key="1">
    <source>
        <dbReference type="EMBL" id="KAK2964149.1"/>
    </source>
</evidence>
<evidence type="ECO:0000313" key="2">
    <source>
        <dbReference type="Proteomes" id="UP001281761"/>
    </source>
</evidence>
<keyword evidence="2" id="KW-1185">Reference proteome</keyword>
<reference evidence="1 2" key="1">
    <citation type="journal article" date="2022" name="bioRxiv">
        <title>Genomics of Preaxostyla Flagellates Illuminates Evolutionary Transitions and the Path Towards Mitochondrial Loss.</title>
        <authorList>
            <person name="Novak L.V.F."/>
            <person name="Treitli S.C."/>
            <person name="Pyrih J."/>
            <person name="Halakuc P."/>
            <person name="Pipaliya S.V."/>
            <person name="Vacek V."/>
            <person name="Brzon O."/>
            <person name="Soukal P."/>
            <person name="Eme L."/>
            <person name="Dacks J.B."/>
            <person name="Karnkowska A."/>
            <person name="Elias M."/>
            <person name="Hampl V."/>
        </authorList>
    </citation>
    <scope>NUCLEOTIDE SEQUENCE [LARGE SCALE GENOMIC DNA]</scope>
    <source>
        <strain evidence="1">NAU3</strain>
        <tissue evidence="1">Gut</tissue>
    </source>
</reference>